<name>A0ABD2YZ98_9GENT</name>
<protein>
    <recommendedName>
        <fullName evidence="4">Bifunctional inhibitor/plant lipid transfer protein/seed storage helical domain-containing protein</fullName>
    </recommendedName>
</protein>
<evidence type="ECO:0000259" key="4">
    <source>
        <dbReference type="SMART" id="SM00499"/>
    </source>
</evidence>
<evidence type="ECO:0000256" key="1">
    <source>
        <dbReference type="ARBA" id="ARBA00022448"/>
    </source>
</evidence>
<dbReference type="Gene3D" id="1.10.110.10">
    <property type="entry name" value="Plant lipid-transfer and hydrophobic proteins"/>
    <property type="match status" value="2"/>
</dbReference>
<feature type="chain" id="PRO_5044789917" description="Bifunctional inhibitor/plant lipid transfer protein/seed storage helical domain-containing protein" evidence="3">
    <location>
        <begin position="26"/>
        <end position="163"/>
    </location>
</feature>
<dbReference type="GO" id="GO:0008289">
    <property type="term" value="F:lipid binding"/>
    <property type="evidence" value="ECO:0007669"/>
    <property type="project" value="UniProtKB-KW"/>
</dbReference>
<dbReference type="PANTHER" id="PTHR33214">
    <property type="entry name" value="BIFUNCTIONAL INHIBITOR/LIPID-TRANSFER PROTEIN/SEED STORAGE 2S ALBUMIN SUPERFAMILY PROTEIN"/>
    <property type="match status" value="1"/>
</dbReference>
<gene>
    <name evidence="5" type="ORF">ACH5RR_024941</name>
</gene>
<dbReference type="SMART" id="SM00499">
    <property type="entry name" value="AAI"/>
    <property type="match status" value="2"/>
</dbReference>
<accession>A0ABD2YZ98</accession>
<dbReference type="InterPro" id="IPR036312">
    <property type="entry name" value="Bifun_inhib/LTP/seed_sf"/>
</dbReference>
<dbReference type="Proteomes" id="UP001630127">
    <property type="component" value="Unassembled WGS sequence"/>
</dbReference>
<dbReference type="InterPro" id="IPR016140">
    <property type="entry name" value="Bifunc_inhib/LTP/seed_store"/>
</dbReference>
<feature type="signal peptide" evidence="3">
    <location>
        <begin position="1"/>
        <end position="25"/>
    </location>
</feature>
<keyword evidence="2" id="KW-0446">Lipid-binding</keyword>
<dbReference type="AlphaFoldDB" id="A0ABD2YZ98"/>
<keyword evidence="3" id="KW-0732">Signal</keyword>
<dbReference type="SUPFAM" id="SSF47699">
    <property type="entry name" value="Bifunctional inhibitor/lipid-transfer protein/seed storage 2S albumin"/>
    <property type="match status" value="2"/>
</dbReference>
<dbReference type="EMBL" id="JBJUIK010000011">
    <property type="protein sequence ID" value="KAL3512224.1"/>
    <property type="molecule type" value="Genomic_DNA"/>
</dbReference>
<dbReference type="InterPro" id="IPR033872">
    <property type="entry name" value="nsLTP2"/>
</dbReference>
<evidence type="ECO:0000256" key="2">
    <source>
        <dbReference type="ARBA" id="ARBA00023121"/>
    </source>
</evidence>
<evidence type="ECO:0000313" key="5">
    <source>
        <dbReference type="EMBL" id="KAL3512224.1"/>
    </source>
</evidence>
<feature type="domain" description="Bifunctional inhibitor/plant lipid transfer protein/seed storage helical" evidence="4">
    <location>
        <begin position="28"/>
        <end position="89"/>
    </location>
</feature>
<keyword evidence="6" id="KW-1185">Reference proteome</keyword>
<comment type="caution">
    <text evidence="5">The sequence shown here is derived from an EMBL/GenBank/DDBJ whole genome shotgun (WGS) entry which is preliminary data.</text>
</comment>
<evidence type="ECO:0000256" key="3">
    <source>
        <dbReference type="SAM" id="SignalP"/>
    </source>
</evidence>
<sequence length="163" mass="17363">MKAFSCIAIFAVLMLLLAEANVSKAVTCNPTELNPCAEAIAKSASPTSLCCNKIKEQKPCLCQIAKMKATSIAVYAVLVLLLAHQAQVFSKAPPPPPPVNCDPSKLTPCTTATSSGVSEQCCTNLKEQLPCICIYVKQYGNFLNIPAVQSIFKACKITIPKCP</sequence>
<proteinExistence type="predicted"/>
<dbReference type="PANTHER" id="PTHR33214:SF69">
    <property type="entry name" value="BIFUNCTIONAL INHIBITOR_LIPID-TRANSFER PROTEIN_SEED STORAGE 2S ALBUMIN SUPERFAMILY PROTEIN"/>
    <property type="match status" value="1"/>
</dbReference>
<feature type="domain" description="Bifunctional inhibitor/plant lipid transfer protein/seed storage helical" evidence="4">
    <location>
        <begin position="101"/>
        <end position="162"/>
    </location>
</feature>
<organism evidence="5 6">
    <name type="scientific">Cinchona calisaya</name>
    <dbReference type="NCBI Taxonomy" id="153742"/>
    <lineage>
        <taxon>Eukaryota</taxon>
        <taxon>Viridiplantae</taxon>
        <taxon>Streptophyta</taxon>
        <taxon>Embryophyta</taxon>
        <taxon>Tracheophyta</taxon>
        <taxon>Spermatophyta</taxon>
        <taxon>Magnoliopsida</taxon>
        <taxon>eudicotyledons</taxon>
        <taxon>Gunneridae</taxon>
        <taxon>Pentapetalae</taxon>
        <taxon>asterids</taxon>
        <taxon>lamiids</taxon>
        <taxon>Gentianales</taxon>
        <taxon>Rubiaceae</taxon>
        <taxon>Cinchonoideae</taxon>
        <taxon>Cinchoneae</taxon>
        <taxon>Cinchona</taxon>
    </lineage>
</organism>
<keyword evidence="1" id="KW-0813">Transport</keyword>
<reference evidence="5 6" key="1">
    <citation type="submission" date="2024-11" db="EMBL/GenBank/DDBJ databases">
        <title>A near-complete genome assembly of Cinchona calisaya.</title>
        <authorList>
            <person name="Lian D.C."/>
            <person name="Zhao X.W."/>
            <person name="Wei L."/>
        </authorList>
    </citation>
    <scope>NUCLEOTIDE SEQUENCE [LARGE SCALE GENOMIC DNA]</scope>
    <source>
        <tissue evidence="5">Nenye</tissue>
    </source>
</reference>
<evidence type="ECO:0000313" key="6">
    <source>
        <dbReference type="Proteomes" id="UP001630127"/>
    </source>
</evidence>